<dbReference type="EMBL" id="BARV01014598">
    <property type="protein sequence ID" value="GAI20966.1"/>
    <property type="molecule type" value="Genomic_DNA"/>
</dbReference>
<organism evidence="1">
    <name type="scientific">marine sediment metagenome</name>
    <dbReference type="NCBI Taxonomy" id="412755"/>
    <lineage>
        <taxon>unclassified sequences</taxon>
        <taxon>metagenomes</taxon>
        <taxon>ecological metagenomes</taxon>
    </lineage>
</organism>
<name>X1MSK4_9ZZZZ</name>
<gene>
    <name evidence="1" type="ORF">S06H3_25364</name>
</gene>
<proteinExistence type="predicted"/>
<accession>X1MSK4</accession>
<reference evidence="1" key="1">
    <citation type="journal article" date="2014" name="Front. Microbiol.">
        <title>High frequency of phylogenetically diverse reductive dehalogenase-homologous genes in deep subseafloor sedimentary metagenomes.</title>
        <authorList>
            <person name="Kawai M."/>
            <person name="Futagami T."/>
            <person name="Toyoda A."/>
            <person name="Takaki Y."/>
            <person name="Nishi S."/>
            <person name="Hori S."/>
            <person name="Arai W."/>
            <person name="Tsubouchi T."/>
            <person name="Morono Y."/>
            <person name="Uchiyama I."/>
            <person name="Ito T."/>
            <person name="Fujiyama A."/>
            <person name="Inagaki F."/>
            <person name="Takami H."/>
        </authorList>
    </citation>
    <scope>NUCLEOTIDE SEQUENCE</scope>
    <source>
        <strain evidence="1">Expedition CK06-06</strain>
    </source>
</reference>
<comment type="caution">
    <text evidence="1">The sequence shown here is derived from an EMBL/GenBank/DDBJ whole genome shotgun (WGS) entry which is preliminary data.</text>
</comment>
<feature type="non-terminal residue" evidence="1">
    <location>
        <position position="1"/>
    </location>
</feature>
<sequence>TFDELLDETADFSGYSEWLESEIKRLGIDTKYVPLACVKKELDPVTNQIIPEVFKIVGN</sequence>
<protein>
    <submittedName>
        <fullName evidence="1">Uncharacterized protein</fullName>
    </submittedName>
</protein>
<evidence type="ECO:0000313" key="1">
    <source>
        <dbReference type="EMBL" id="GAI20966.1"/>
    </source>
</evidence>
<dbReference type="AlphaFoldDB" id="X1MSK4"/>